<gene>
    <name evidence="1" type="ORF">GGE16_003524</name>
</gene>
<reference evidence="1 2" key="1">
    <citation type="submission" date="2020-08" db="EMBL/GenBank/DDBJ databases">
        <title>Genomic Encyclopedia of Type Strains, Phase IV (KMG-V): Genome sequencing to study the core and pangenomes of soil and plant-associated prokaryotes.</title>
        <authorList>
            <person name="Whitman W."/>
        </authorList>
    </citation>
    <scope>NUCLEOTIDE SEQUENCE [LARGE SCALE GENOMIC DNA]</scope>
    <source>
        <strain evidence="1 2">SEMIA 415</strain>
    </source>
</reference>
<accession>A0AAE2MLT5</accession>
<dbReference type="AlphaFoldDB" id="A0AAE2MLT5"/>
<sequence>MTENENQRLSRKVAIVTGGSRGIGPVIVERLLNEGASLAFTHSSSEDAATALVNSLLRFDGSEPKARGVRAVLPHVDEFPPVHNRPALSDLAAALGATRSSTYDPRRYSEH</sequence>
<evidence type="ECO:0000313" key="1">
    <source>
        <dbReference type="EMBL" id="MBB4291465.1"/>
    </source>
</evidence>
<dbReference type="InterPro" id="IPR002347">
    <property type="entry name" value="SDR_fam"/>
</dbReference>
<protein>
    <submittedName>
        <fullName evidence="1">NAD(P)-dependent dehydrogenase (Short-subunit alcohol dehydrogenase family)</fullName>
    </submittedName>
</protein>
<dbReference type="Pfam" id="PF00106">
    <property type="entry name" value="adh_short"/>
    <property type="match status" value="1"/>
</dbReference>
<proteinExistence type="predicted"/>
<comment type="caution">
    <text evidence="1">The sequence shown here is derived from an EMBL/GenBank/DDBJ whole genome shotgun (WGS) entry which is preliminary data.</text>
</comment>
<evidence type="ECO:0000313" key="2">
    <source>
        <dbReference type="Proteomes" id="UP000538507"/>
    </source>
</evidence>
<dbReference type="Proteomes" id="UP000538507">
    <property type="component" value="Unassembled WGS sequence"/>
</dbReference>
<organism evidence="1 2">
    <name type="scientific">Rhizobium leguminosarum</name>
    <dbReference type="NCBI Taxonomy" id="384"/>
    <lineage>
        <taxon>Bacteria</taxon>
        <taxon>Pseudomonadati</taxon>
        <taxon>Pseudomonadota</taxon>
        <taxon>Alphaproteobacteria</taxon>
        <taxon>Hyphomicrobiales</taxon>
        <taxon>Rhizobiaceae</taxon>
        <taxon>Rhizobium/Agrobacterium group</taxon>
        <taxon>Rhizobium</taxon>
    </lineage>
</organism>
<dbReference type="EMBL" id="JACIGO010000003">
    <property type="protein sequence ID" value="MBB4291465.1"/>
    <property type="molecule type" value="Genomic_DNA"/>
</dbReference>
<name>A0AAE2MLT5_RHILE</name>
<dbReference type="Gene3D" id="3.40.50.720">
    <property type="entry name" value="NAD(P)-binding Rossmann-like Domain"/>
    <property type="match status" value="1"/>
</dbReference>
<dbReference type="SUPFAM" id="SSF51735">
    <property type="entry name" value="NAD(P)-binding Rossmann-fold domains"/>
    <property type="match status" value="1"/>
</dbReference>
<dbReference type="InterPro" id="IPR036291">
    <property type="entry name" value="NAD(P)-bd_dom_sf"/>
</dbReference>